<protein>
    <recommendedName>
        <fullName evidence="4">Dihydrodipicolinate synthase/N-acetylneuraminate lyase</fullName>
    </recommendedName>
</protein>
<evidence type="ECO:0000256" key="1">
    <source>
        <dbReference type="ARBA" id="ARBA00023239"/>
    </source>
</evidence>
<sequence>MTARITLPLADGGAEELTLREPAGWRRPATPPASRIAYAAAHVVADPHADNAPSRPARLDWDATLNVRRNLWSWGLGVAEAMDTAQRGMGLDWAATRELIRRSAAEAAACGGRIVAGAATDQLTGLPDTLDEVVGAYAEQLAFVQECGATPVVMASRQLAALATGPDDYLSVYEQVLRETSTPVVLHWLGDMFDPALAGYWGATDLDEATKTFVSLVQAHADRIDGVKVSLLDAEREVRLRELLPPTVKVYTGDDYHYPELIAGDGRRSSHALLGAFAAIAPAASAALQRLDAGDTAGFREILDPTVPLSRHVFAPPTQYYKTGIAFLSWLNGFQPGFTMVGGLHSGRSVPHLVQVFRLADAAGLLLDPDLAVARMRRYLSVAGVAA</sequence>
<evidence type="ECO:0000313" key="3">
    <source>
        <dbReference type="Proteomes" id="UP000199629"/>
    </source>
</evidence>
<dbReference type="Proteomes" id="UP000199629">
    <property type="component" value="Unassembled WGS sequence"/>
</dbReference>
<dbReference type="InterPro" id="IPR002220">
    <property type="entry name" value="DapA-like"/>
</dbReference>
<dbReference type="Gene3D" id="3.20.20.70">
    <property type="entry name" value="Aldolase class I"/>
    <property type="match status" value="1"/>
</dbReference>
<dbReference type="Pfam" id="PF06187">
    <property type="entry name" value="DUF993"/>
    <property type="match status" value="1"/>
</dbReference>
<dbReference type="InterPro" id="IPR009334">
    <property type="entry name" value="DUF993"/>
</dbReference>
<reference evidence="3" key="1">
    <citation type="submission" date="2016-06" db="EMBL/GenBank/DDBJ databases">
        <authorList>
            <person name="Varghese N."/>
            <person name="Submissions Spin"/>
        </authorList>
    </citation>
    <scope>NUCLEOTIDE SEQUENCE [LARGE SCALE GENOMIC DNA]</scope>
    <source>
        <strain evidence="3">DSM 45246</strain>
    </source>
</reference>
<keyword evidence="1" id="KW-0456">Lyase</keyword>
<dbReference type="EMBL" id="FMCS01000003">
    <property type="protein sequence ID" value="SCE90072.1"/>
    <property type="molecule type" value="Genomic_DNA"/>
</dbReference>
<evidence type="ECO:0000313" key="2">
    <source>
        <dbReference type="EMBL" id="SCE90072.1"/>
    </source>
</evidence>
<dbReference type="SMART" id="SM01130">
    <property type="entry name" value="DHDPS"/>
    <property type="match status" value="1"/>
</dbReference>
<dbReference type="RefSeq" id="WP_091261702.1">
    <property type="nucleotide sequence ID" value="NZ_FMCS01000003.1"/>
</dbReference>
<dbReference type="AlphaFoldDB" id="A0A1C4W1J3"/>
<keyword evidence="3" id="KW-1185">Reference proteome</keyword>
<proteinExistence type="predicted"/>
<dbReference type="InterPro" id="IPR013785">
    <property type="entry name" value="Aldolase_TIM"/>
</dbReference>
<dbReference type="SUPFAM" id="SSF51569">
    <property type="entry name" value="Aldolase"/>
    <property type="match status" value="1"/>
</dbReference>
<evidence type="ECO:0008006" key="4">
    <source>
        <dbReference type="Google" id="ProtNLM"/>
    </source>
</evidence>
<gene>
    <name evidence="2" type="ORF">GA0070214_103121</name>
</gene>
<name>A0A1C4W1J3_9ACTN</name>
<accession>A0A1C4W1J3</accession>
<organism evidence="2 3">
    <name type="scientific">Micromonospora chaiyaphumensis</name>
    <dbReference type="NCBI Taxonomy" id="307119"/>
    <lineage>
        <taxon>Bacteria</taxon>
        <taxon>Bacillati</taxon>
        <taxon>Actinomycetota</taxon>
        <taxon>Actinomycetes</taxon>
        <taxon>Micromonosporales</taxon>
        <taxon>Micromonosporaceae</taxon>
        <taxon>Micromonospora</taxon>
    </lineage>
</organism>
<dbReference type="GO" id="GO:0016829">
    <property type="term" value="F:lyase activity"/>
    <property type="evidence" value="ECO:0007669"/>
    <property type="project" value="UniProtKB-KW"/>
</dbReference>